<protein>
    <recommendedName>
        <fullName evidence="1">Type IV secretion system putative lipoprotein virB7</fullName>
    </recommendedName>
</protein>
<accession>A0A0H5Q9U1</accession>
<sequence length="198" mass="22439">MRQGLWNVFLPASDAEILFFLPNNLFSQGKLDYNGGMKKYLIPLSIVAVLSGCQSIYVPTLTEIPVNPINTVKTEAPAKGFRLASSHWTDVAKISDEATRLGYQVGIGKMTKVQAAQYLNNFRKRLVGRNAVDDSMYEIYLRSAIDSQRGAINTEQSKLYIQNALRGWQQRWKNMDVKPNNPAFTNFLMEVMKMQPLK</sequence>
<dbReference type="Proteomes" id="UP000182715">
    <property type="component" value="Unassembled WGS sequence"/>
</dbReference>
<dbReference type="AlphaFoldDB" id="A0A0H5Q9U1"/>
<organism evidence="3 4">
    <name type="scientific">Neisseria meningitidis serogroup B</name>
    <dbReference type="NCBI Taxonomy" id="491"/>
    <lineage>
        <taxon>Bacteria</taxon>
        <taxon>Pseudomonadati</taxon>
        <taxon>Pseudomonadota</taxon>
        <taxon>Betaproteobacteria</taxon>
        <taxon>Neisseriales</taxon>
        <taxon>Neisseriaceae</taxon>
        <taxon>Neisseria</taxon>
    </lineage>
</organism>
<evidence type="ECO:0000256" key="1">
    <source>
        <dbReference type="ARBA" id="ARBA00017922"/>
    </source>
</evidence>
<evidence type="ECO:0000256" key="2">
    <source>
        <dbReference type="ARBA" id="ARBA00022729"/>
    </source>
</evidence>
<reference evidence="3 4" key="1">
    <citation type="submission" date="2014-11" db="EMBL/GenBank/DDBJ databases">
        <authorList>
            <person name="Diene M.Seydina."/>
        </authorList>
    </citation>
    <scope>NUCLEOTIDE SEQUENCE [LARGE SCALE GENOMIC DNA]</scope>
    <source>
        <strain evidence="3 4">Neisseria meningitidis CHUV</strain>
    </source>
</reference>
<dbReference type="Pfam" id="PF08139">
    <property type="entry name" value="LPAM_1"/>
    <property type="match status" value="1"/>
</dbReference>
<evidence type="ECO:0000313" key="4">
    <source>
        <dbReference type="Proteomes" id="UP000182715"/>
    </source>
</evidence>
<proteinExistence type="predicted"/>
<keyword evidence="2" id="KW-0732">Signal</keyword>
<name>A0A0H5Q9U1_NEIMI</name>
<dbReference type="EMBL" id="CVTF01000026">
    <property type="protein sequence ID" value="CRY98807.1"/>
    <property type="molecule type" value="Genomic_DNA"/>
</dbReference>
<dbReference type="InterPro" id="IPR012640">
    <property type="entry name" value="Membr_lipoprot_lipid_attach_CS"/>
</dbReference>
<evidence type="ECO:0000313" key="3">
    <source>
        <dbReference type="EMBL" id="CRY98807.1"/>
    </source>
</evidence>